<feature type="region of interest" description="Disordered" evidence="1">
    <location>
        <begin position="420"/>
        <end position="444"/>
    </location>
</feature>
<dbReference type="EMBL" id="JABEMB010000003">
    <property type="protein sequence ID" value="NNH03103.1"/>
    <property type="molecule type" value="Genomic_DNA"/>
</dbReference>
<feature type="domain" description="Conserved hypothetical protein CHP02679 N terminus" evidence="3">
    <location>
        <begin position="44"/>
        <end position="244"/>
    </location>
</feature>
<dbReference type="Proteomes" id="UP000543598">
    <property type="component" value="Unassembled WGS sequence"/>
</dbReference>
<dbReference type="AlphaFoldDB" id="A0A7Y2Q0Y5"/>
<dbReference type="Pfam" id="PF09664">
    <property type="entry name" value="DUF2399"/>
    <property type="match status" value="1"/>
</dbReference>
<accession>A0A7Y2Q0Y5</accession>
<evidence type="ECO:0000259" key="2">
    <source>
        <dbReference type="Pfam" id="PF09664"/>
    </source>
</evidence>
<dbReference type="Pfam" id="PF11796">
    <property type="entry name" value="DUF3323"/>
    <property type="match status" value="1"/>
</dbReference>
<evidence type="ECO:0000259" key="3">
    <source>
        <dbReference type="Pfam" id="PF11796"/>
    </source>
</evidence>
<evidence type="ECO:0000256" key="1">
    <source>
        <dbReference type="SAM" id="MobiDB-lite"/>
    </source>
</evidence>
<dbReference type="RefSeq" id="WP_167034677.1">
    <property type="nucleotide sequence ID" value="NZ_BAAANA010000002.1"/>
</dbReference>
<evidence type="ECO:0000313" key="4">
    <source>
        <dbReference type="EMBL" id="NNH03103.1"/>
    </source>
</evidence>
<keyword evidence="5" id="KW-1185">Reference proteome</keyword>
<comment type="caution">
    <text evidence="4">The sequence shown here is derived from an EMBL/GenBank/DDBJ whole genome shotgun (WGS) entry which is preliminary data.</text>
</comment>
<proteinExistence type="predicted"/>
<evidence type="ECO:0000313" key="5">
    <source>
        <dbReference type="Proteomes" id="UP000543598"/>
    </source>
</evidence>
<organism evidence="4 5">
    <name type="scientific">Microbacterium ulmi</name>
    <dbReference type="NCBI Taxonomy" id="179095"/>
    <lineage>
        <taxon>Bacteria</taxon>
        <taxon>Bacillati</taxon>
        <taxon>Actinomycetota</taxon>
        <taxon>Actinomycetes</taxon>
        <taxon>Micrococcales</taxon>
        <taxon>Microbacteriaceae</taxon>
        <taxon>Microbacterium</taxon>
    </lineage>
</organism>
<protein>
    <submittedName>
        <fullName evidence="4">DUF2399 domain-containing protein</fullName>
    </submittedName>
</protein>
<dbReference type="InterPro" id="IPR024466">
    <property type="entry name" value="CHP02679_N"/>
</dbReference>
<name>A0A7Y2Q0Y5_9MICO</name>
<feature type="domain" description="DUF2399" evidence="2">
    <location>
        <begin position="257"/>
        <end position="413"/>
    </location>
</feature>
<gene>
    <name evidence="4" type="ORF">HLA99_04460</name>
</gene>
<sequence>MDCSLCSGTCADADLTPLLSPRLSWLWHAVALAADRRGDDEMTSGNVTLTAPQDAAERAAAAGLVGGRPLAPGQTRRLDLAELTGMLRQRSPQLTPGVVAAHALGRRLAVRARAKQQAAAVRQQLVDRLRTGIEQLPSYLGLDADAVLERLLRTGAVARVLTGEDPDGLVDQVLAVLSLLPAAGERVDRRTLVPGRPHALDEGLLPSLVLAVMGVSGLRPREAWSEVGVDIDDLVGGLIVTGVHPERWVVPDGATLTLPPKELAGITWASPPALDSWVFVTENPSVISAAVQRFLQQPRPEATSPRVVCTSGTPSRVDCDAIAALADAGWQVAVRADFDTRGLQHVRTLLAAAPAAKPWHMNATDYRASVRSAAAAVGVVLETPWDPELGAEIGRRGVAAYEEDLLEVLVLDVLTGFPSVTRPADTSPGDPAGAEGCSSPRVPA</sequence>
<dbReference type="InterPro" id="IPR024465">
    <property type="entry name" value="DUF2399"/>
</dbReference>
<reference evidence="4 5" key="1">
    <citation type="submission" date="2020-05" db="EMBL/GenBank/DDBJ databases">
        <title>MicrobeNet Type strains.</title>
        <authorList>
            <person name="Nicholson A.C."/>
        </authorList>
    </citation>
    <scope>NUCLEOTIDE SEQUENCE [LARGE SCALE GENOMIC DNA]</scope>
    <source>
        <strain evidence="4 5">JCM 14282</strain>
    </source>
</reference>